<dbReference type="Pfam" id="PF13742">
    <property type="entry name" value="tRNA_anti_2"/>
    <property type="match status" value="1"/>
</dbReference>
<dbReference type="InterPro" id="IPR003753">
    <property type="entry name" value="Exonuc_VII_L"/>
</dbReference>
<dbReference type="InterPro" id="IPR025824">
    <property type="entry name" value="OB-fold_nuc-bd_dom"/>
</dbReference>
<evidence type="ECO:0000259" key="7">
    <source>
        <dbReference type="Pfam" id="PF02601"/>
    </source>
</evidence>
<dbReference type="HAMAP" id="MF_00378">
    <property type="entry name" value="Exonuc_7_L"/>
    <property type="match status" value="1"/>
</dbReference>
<protein>
    <recommendedName>
        <fullName evidence="5">Exodeoxyribonuclease 7 large subunit</fullName>
        <ecNumber evidence="5">3.1.11.6</ecNumber>
    </recommendedName>
    <alternativeName>
        <fullName evidence="5">Exodeoxyribonuclease VII large subunit</fullName>
        <shortName evidence="5">Exonuclease VII large subunit</shortName>
    </alternativeName>
</protein>
<comment type="catalytic activity">
    <reaction evidence="5 6">
        <text>Exonucleolytic cleavage in either 5'- to 3'- or 3'- to 5'-direction to yield nucleoside 5'-phosphates.</text>
        <dbReference type="EC" id="3.1.11.6"/>
    </reaction>
</comment>
<dbReference type="PANTHER" id="PTHR30008:SF0">
    <property type="entry name" value="EXODEOXYRIBONUCLEASE 7 LARGE SUBUNIT"/>
    <property type="match status" value="1"/>
</dbReference>
<dbReference type="EMBL" id="JAUSUR010000008">
    <property type="protein sequence ID" value="MDQ0362844.1"/>
    <property type="molecule type" value="Genomic_DNA"/>
</dbReference>
<proteinExistence type="inferred from homology"/>
<dbReference type="NCBIfam" id="TIGR00237">
    <property type="entry name" value="xseA"/>
    <property type="match status" value="1"/>
</dbReference>
<evidence type="ECO:0000313" key="9">
    <source>
        <dbReference type="EMBL" id="MDQ0362844.1"/>
    </source>
</evidence>
<evidence type="ECO:0000256" key="6">
    <source>
        <dbReference type="RuleBase" id="RU004355"/>
    </source>
</evidence>
<comment type="subcellular location">
    <subcellularLocation>
        <location evidence="5 6">Cytoplasm</location>
    </subcellularLocation>
</comment>
<evidence type="ECO:0000256" key="3">
    <source>
        <dbReference type="ARBA" id="ARBA00022801"/>
    </source>
</evidence>
<feature type="domain" description="Exonuclease VII large subunit C-terminal" evidence="7">
    <location>
        <begin position="123"/>
        <end position="411"/>
    </location>
</feature>
<gene>
    <name evidence="5" type="primary">xseA</name>
    <name evidence="9" type="ORF">J2S15_003605</name>
</gene>
<comment type="similarity">
    <text evidence="5 6">Belongs to the XseA family.</text>
</comment>
<dbReference type="CDD" id="cd04489">
    <property type="entry name" value="ExoVII_LU_OBF"/>
    <property type="match status" value="1"/>
</dbReference>
<dbReference type="Proteomes" id="UP001230220">
    <property type="component" value="Unassembled WGS sequence"/>
</dbReference>
<comment type="subunit">
    <text evidence="5">Heterooligomer composed of large and small subunits.</text>
</comment>
<evidence type="ECO:0000259" key="8">
    <source>
        <dbReference type="Pfam" id="PF13742"/>
    </source>
</evidence>
<reference evidence="9 10" key="1">
    <citation type="submission" date="2023-07" db="EMBL/GenBank/DDBJ databases">
        <title>Genomic Encyclopedia of Type Strains, Phase IV (KMG-IV): sequencing the most valuable type-strain genomes for metagenomic binning, comparative biology and taxonomic classification.</title>
        <authorList>
            <person name="Goeker M."/>
        </authorList>
    </citation>
    <scope>NUCLEOTIDE SEQUENCE [LARGE SCALE GENOMIC DNA]</scope>
    <source>
        <strain evidence="9 10">DSM 16784</strain>
    </source>
</reference>
<dbReference type="InterPro" id="IPR020579">
    <property type="entry name" value="Exonuc_VII_lsu_C"/>
</dbReference>
<keyword evidence="3 5" id="KW-0378">Hydrolase</keyword>
<keyword evidence="2 5" id="KW-0540">Nuclease</keyword>
<dbReference type="EC" id="3.1.11.6" evidence="5"/>
<comment type="caution">
    <text evidence="9">The sequence shown here is derived from an EMBL/GenBank/DDBJ whole genome shotgun (WGS) entry which is preliminary data.</text>
</comment>
<dbReference type="RefSeq" id="WP_307410964.1">
    <property type="nucleotide sequence ID" value="NZ_JAUSUR010000008.1"/>
</dbReference>
<evidence type="ECO:0000256" key="4">
    <source>
        <dbReference type="ARBA" id="ARBA00022839"/>
    </source>
</evidence>
<accession>A0ABU0E7G7</accession>
<dbReference type="GO" id="GO:0008855">
    <property type="term" value="F:exodeoxyribonuclease VII activity"/>
    <property type="evidence" value="ECO:0007669"/>
    <property type="project" value="UniProtKB-EC"/>
</dbReference>
<name>A0ABU0E7G7_9FIRM</name>
<evidence type="ECO:0000256" key="5">
    <source>
        <dbReference type="HAMAP-Rule" id="MF_00378"/>
    </source>
</evidence>
<keyword evidence="10" id="KW-1185">Reference proteome</keyword>
<dbReference type="Gene3D" id="2.40.50.1010">
    <property type="match status" value="1"/>
</dbReference>
<dbReference type="PANTHER" id="PTHR30008">
    <property type="entry name" value="EXODEOXYRIBONUCLEASE 7 LARGE SUBUNIT"/>
    <property type="match status" value="1"/>
</dbReference>
<organism evidence="9 10">
    <name type="scientific">Breznakia pachnodae</name>
    <dbReference type="NCBI Taxonomy" id="265178"/>
    <lineage>
        <taxon>Bacteria</taxon>
        <taxon>Bacillati</taxon>
        <taxon>Bacillota</taxon>
        <taxon>Erysipelotrichia</taxon>
        <taxon>Erysipelotrichales</taxon>
        <taxon>Erysipelotrichaceae</taxon>
        <taxon>Breznakia</taxon>
    </lineage>
</organism>
<keyword evidence="1 5" id="KW-0963">Cytoplasm</keyword>
<evidence type="ECO:0000256" key="1">
    <source>
        <dbReference type="ARBA" id="ARBA00022490"/>
    </source>
</evidence>
<keyword evidence="4 5" id="KW-0269">Exonuclease</keyword>
<sequence length="416" mass="47046">MSDVIRVSSLVSYLKKSIEQDMRLRTLMVSGEISNFTNHRSGHLYFSLKDNSAKMNCVMFKTSAQKMNLALKEGMKVIVTCSVSLYEPQGNIQLYVTKIQSDGVGDLFLAFEQLKKKLLAEGLFDAVHKKPIPKYPMDIAVISARTGAAIQDVLSIIERRWPLAKVKLYPSLVQGEQAAADLIRNVQLADNKHELILLVRGGGSIEDLWCFNSEELARVIYNAQTCIVSGVGHETDTTLVDYVSDARAATPSAAAELVTPNIVDVTNRIETQARMLETRMKTILEDKRMQIEYFKEKPVLTSSDALLKDDKMRLMMNINRLSHSEVYFQQQRHQLNEIAQHIKHIAGIQVEQHKKHLERNMSLLDAYNPLHILKRGYSITSKDDGTIVRSIHDVKKDDLLHIRFDDGIIDAKVKGE</sequence>
<evidence type="ECO:0000256" key="2">
    <source>
        <dbReference type="ARBA" id="ARBA00022722"/>
    </source>
</evidence>
<comment type="function">
    <text evidence="5">Bidirectionally degrades single-stranded DNA into large acid-insoluble oligonucleotides, which are then degraded further into small acid-soluble oligonucleotides.</text>
</comment>
<feature type="domain" description="OB-fold nucleic acid binding" evidence="8">
    <location>
        <begin position="6"/>
        <end position="100"/>
    </location>
</feature>
<evidence type="ECO:0000313" key="10">
    <source>
        <dbReference type="Proteomes" id="UP001230220"/>
    </source>
</evidence>
<dbReference type="Pfam" id="PF02601">
    <property type="entry name" value="Exonuc_VII_L"/>
    <property type="match status" value="1"/>
</dbReference>